<protein>
    <submittedName>
        <fullName evidence="1">Uncharacterized protein</fullName>
    </submittedName>
</protein>
<dbReference type="Proteomes" id="UP000007383">
    <property type="component" value="Chromosome"/>
</dbReference>
<reference evidence="2" key="1">
    <citation type="journal article" date="2013" name="Stand. Genomic Sci.">
        <title>Complete genome sequence of the halophilic bacterium Spirochaeta africana type strain (Z-7692(T)) from the alkaline Lake Magadi in the East African Rift.</title>
        <authorList>
            <person name="Liolos K."/>
            <person name="Abt B."/>
            <person name="Scheuner C."/>
            <person name="Teshima H."/>
            <person name="Held B."/>
            <person name="Lapidus A."/>
            <person name="Nolan M."/>
            <person name="Lucas S."/>
            <person name="Deshpande S."/>
            <person name="Cheng J.F."/>
            <person name="Tapia R."/>
            <person name="Goodwin L.A."/>
            <person name="Pitluck S."/>
            <person name="Pagani I."/>
            <person name="Ivanova N."/>
            <person name="Mavromatis K."/>
            <person name="Mikhailova N."/>
            <person name="Huntemann M."/>
            <person name="Pati A."/>
            <person name="Chen A."/>
            <person name="Palaniappan K."/>
            <person name="Land M."/>
            <person name="Rohde M."/>
            <person name="Tindall B.J."/>
            <person name="Detter J.C."/>
            <person name="Goker M."/>
            <person name="Bristow J."/>
            <person name="Eisen J.A."/>
            <person name="Markowitz V."/>
            <person name="Hugenholtz P."/>
            <person name="Woyke T."/>
            <person name="Klenk H.P."/>
            <person name="Kyrpides N.C."/>
        </authorList>
    </citation>
    <scope>NUCLEOTIDE SEQUENCE</scope>
    <source>
        <strain evidence="2">ATCC 700263 / DSM 8902 / Z-7692</strain>
    </source>
</reference>
<name>H9UJ38_SPIAZ</name>
<dbReference type="HOGENOM" id="CLU_1244678_0_0_12"/>
<gene>
    <name evidence="1" type="ordered locus">Spiaf_1469</name>
</gene>
<organism evidence="1 2">
    <name type="scientific">Spirochaeta africana (strain ATCC 700263 / DSM 8902 / Z-7692)</name>
    <dbReference type="NCBI Taxonomy" id="889378"/>
    <lineage>
        <taxon>Bacteria</taxon>
        <taxon>Pseudomonadati</taxon>
        <taxon>Spirochaetota</taxon>
        <taxon>Spirochaetia</taxon>
        <taxon>Spirochaetales</taxon>
        <taxon>Spirochaetaceae</taxon>
        <taxon>Spirochaeta</taxon>
    </lineage>
</organism>
<dbReference type="PATRIC" id="fig|889378.3.peg.1461"/>
<dbReference type="OrthoDB" id="359116at2"/>
<dbReference type="STRING" id="889378.Spiaf_1469"/>
<proteinExistence type="predicted"/>
<dbReference type="KEGG" id="sfc:Spiaf_1469"/>
<keyword evidence="2" id="KW-1185">Reference proteome</keyword>
<sequence length="222" mass="24196">MRLLLLTTHAHHLAYCAGLGLDRGQIIHYEHAVKAMDNLSEIQPDVVVVSAHDFPRHWKALYMILREQTPDALFYLILDAPLHVTEKRKAESMSIDGYLTPGECPGFVSAEADLRNTIRQFIAGQSAGAASDTAQTTGTEYPAIAELPPGIELIPCRLRYTSADQAELYPDPVREITCRPGSHLYITAAGTAGTMAAAVIRQSDQGLVSLQLLTPDLHANPV</sequence>
<evidence type="ECO:0000313" key="2">
    <source>
        <dbReference type="Proteomes" id="UP000007383"/>
    </source>
</evidence>
<dbReference type="EMBL" id="CP003282">
    <property type="protein sequence ID" value="AFG37531.1"/>
    <property type="molecule type" value="Genomic_DNA"/>
</dbReference>
<evidence type="ECO:0000313" key="1">
    <source>
        <dbReference type="EMBL" id="AFG37531.1"/>
    </source>
</evidence>
<dbReference type="RefSeq" id="WP_014455515.1">
    <property type="nucleotide sequence ID" value="NC_017098.1"/>
</dbReference>
<dbReference type="AlphaFoldDB" id="H9UJ38"/>
<accession>H9UJ38</accession>